<dbReference type="AlphaFoldDB" id="A0A1L6ZLK5"/>
<accession>A0A1L6ZLK5</accession>
<protein>
    <submittedName>
        <fullName evidence="1">Uncharacterized protein</fullName>
    </submittedName>
</protein>
<reference evidence="1 2" key="1">
    <citation type="submission" date="2016-05" db="EMBL/GenBank/DDBJ databases">
        <title>Complete Genome and Methylome Analysis of Psychrotrophic Bacterial Isolates from Antarctic Lake Untersee.</title>
        <authorList>
            <person name="Fomenkov A."/>
            <person name="Akimov V.N."/>
            <person name="Vasilyeva L.V."/>
            <person name="Andersen D."/>
            <person name="Vincze T."/>
            <person name="Roberts R.J."/>
        </authorList>
    </citation>
    <scope>NUCLEOTIDE SEQUENCE [LARGE SCALE GENOMIC DNA]</scope>
    <source>
        <strain evidence="1 2">U14-5</strain>
    </source>
</reference>
<proteinExistence type="predicted"/>
<dbReference type="Proteomes" id="UP000185426">
    <property type="component" value="Chromosome"/>
</dbReference>
<sequence length="210" mass="25028">MEYVLMEPPIIMESFETLSKKEAEILFDWFVNQIPLRIEVLKNVTNGEVDFNFTPESLINIYGWFLSQVEIYELSEEEIGRELEELRQYPDFIYEDEKKSLLANPVEIAKVDYAIAMDIGIYYAEVIRRNHPQVKWTCFTKPKSYAYLNKPILHFEEGDSIYYEREPIDLMFILNQRIQKGEVTERTLYEMYFTDENLILGVDEDPEDED</sequence>
<organism evidence="1 2">
    <name type="scientific">Bacillus safensis</name>
    <dbReference type="NCBI Taxonomy" id="561879"/>
    <lineage>
        <taxon>Bacteria</taxon>
        <taxon>Bacillati</taxon>
        <taxon>Bacillota</taxon>
        <taxon>Bacilli</taxon>
        <taxon>Bacillales</taxon>
        <taxon>Bacillaceae</taxon>
        <taxon>Bacillus</taxon>
    </lineage>
</organism>
<dbReference type="EMBL" id="CP015607">
    <property type="protein sequence ID" value="APT47418.1"/>
    <property type="molecule type" value="Genomic_DNA"/>
</dbReference>
<name>A0A1L6ZLK5_BACIA</name>
<evidence type="ECO:0000313" key="1">
    <source>
        <dbReference type="EMBL" id="APT47418.1"/>
    </source>
</evidence>
<evidence type="ECO:0000313" key="2">
    <source>
        <dbReference type="Proteomes" id="UP000185426"/>
    </source>
</evidence>
<gene>
    <name evidence="1" type="ORF">BSA145_17020</name>
</gene>